<dbReference type="AlphaFoldDB" id="A0A6J1AY09"/>
<dbReference type="PRINTS" id="PR00783">
    <property type="entry name" value="MINTRINSICP"/>
</dbReference>
<dbReference type="PANTHER" id="PTHR45724">
    <property type="entry name" value="AQUAPORIN NIP2-1"/>
    <property type="match status" value="1"/>
</dbReference>
<dbReference type="RefSeq" id="XP_021291284.1">
    <property type="nucleotide sequence ID" value="XM_021435609.1"/>
</dbReference>
<dbReference type="SUPFAM" id="SSF81338">
    <property type="entry name" value="Aquaporin-like"/>
    <property type="match status" value="1"/>
</dbReference>
<comment type="similarity">
    <text evidence="6">Belongs to the MIP/aquaporin (TC 1.A.8) family.</text>
</comment>
<reference evidence="10" key="1">
    <citation type="submission" date="2025-08" db="UniProtKB">
        <authorList>
            <consortium name="RefSeq"/>
        </authorList>
    </citation>
    <scope>IDENTIFICATION</scope>
    <source>
        <tissue evidence="10">Leaf</tissue>
    </source>
</reference>
<keyword evidence="2 6" id="KW-0813">Transport</keyword>
<feature type="transmembrane region" description="Helical" evidence="8">
    <location>
        <begin position="214"/>
        <end position="234"/>
    </location>
</feature>
<dbReference type="InterPro" id="IPR034294">
    <property type="entry name" value="Aquaporin_transptr"/>
</dbReference>
<comment type="subcellular location">
    <subcellularLocation>
        <location evidence="1">Membrane</location>
        <topology evidence="1">Multi-pass membrane protein</topology>
    </subcellularLocation>
</comment>
<dbReference type="GO" id="GO:0016020">
    <property type="term" value="C:membrane"/>
    <property type="evidence" value="ECO:0007669"/>
    <property type="project" value="UniProtKB-SubCell"/>
</dbReference>
<dbReference type="InterPro" id="IPR000425">
    <property type="entry name" value="MIP"/>
</dbReference>
<evidence type="ECO:0000256" key="3">
    <source>
        <dbReference type="ARBA" id="ARBA00022692"/>
    </source>
</evidence>
<dbReference type="PANTHER" id="PTHR45724:SF26">
    <property type="entry name" value="AQUAPORIN NIP7-1-RELATED"/>
    <property type="match status" value="1"/>
</dbReference>
<dbReference type="InterPro" id="IPR022357">
    <property type="entry name" value="MIP_CS"/>
</dbReference>
<evidence type="ECO:0000256" key="7">
    <source>
        <dbReference type="SAM" id="MobiDB-lite"/>
    </source>
</evidence>
<evidence type="ECO:0000256" key="8">
    <source>
        <dbReference type="SAM" id="Phobius"/>
    </source>
</evidence>
<protein>
    <submittedName>
        <fullName evidence="10">Probable aquaporin NIP7-1 isoform X1</fullName>
    </submittedName>
</protein>
<evidence type="ECO:0000313" key="9">
    <source>
        <dbReference type="Proteomes" id="UP000504621"/>
    </source>
</evidence>
<dbReference type="PROSITE" id="PS00221">
    <property type="entry name" value="MIP"/>
    <property type="match status" value="1"/>
</dbReference>
<dbReference type="InterPro" id="IPR023271">
    <property type="entry name" value="Aquaporin-like"/>
</dbReference>
<feature type="transmembrane region" description="Helical" evidence="8">
    <location>
        <begin position="183"/>
        <end position="202"/>
    </location>
</feature>
<gene>
    <name evidence="10" type="primary">LOC110421891</name>
</gene>
<feature type="transmembrane region" description="Helical" evidence="8">
    <location>
        <begin position="108"/>
        <end position="134"/>
    </location>
</feature>
<accession>A0A6J1AY09</accession>
<evidence type="ECO:0000313" key="10">
    <source>
        <dbReference type="RefSeq" id="XP_021291284.1"/>
    </source>
</evidence>
<name>A0A6J1AY09_9ROSI</name>
<keyword evidence="3 6" id="KW-0812">Transmembrane</keyword>
<dbReference type="GO" id="GO:0015267">
    <property type="term" value="F:channel activity"/>
    <property type="evidence" value="ECO:0007669"/>
    <property type="project" value="InterPro"/>
</dbReference>
<dbReference type="Pfam" id="PF00230">
    <property type="entry name" value="MIP"/>
    <property type="match status" value="1"/>
</dbReference>
<feature type="region of interest" description="Disordered" evidence="7">
    <location>
        <begin position="282"/>
        <end position="302"/>
    </location>
</feature>
<evidence type="ECO:0000256" key="6">
    <source>
        <dbReference type="RuleBase" id="RU000477"/>
    </source>
</evidence>
<sequence>MKSLITKMKHFFKENSLPNISNNASIRGLSGDDQEMGSSTMSGNGNILIENSGFHCFPHGKDLNLARAILAEMLGTFILMFSICGIITSTKLTGGGAALLEYATTAGLTIVVLIFSIGSISGAHVNPAVTIAFAAFGHFQWSRVPLYILAQILGSVLATFTGEFIYGIKSDLMVTRPGQGCEAAFWVELIANFIVVFVLAALTHQSQSVGPVSGLVIGIAIVLAVLITGPISGGSLNPARSLGPAIVSRNFERLWIYLTAPVIGAVTGALLYGLLRLRGPAYSPSSSPDSSMLSHSLAFGRS</sequence>
<organism evidence="9 10">
    <name type="scientific">Herrania umbratica</name>
    <dbReference type="NCBI Taxonomy" id="108875"/>
    <lineage>
        <taxon>Eukaryota</taxon>
        <taxon>Viridiplantae</taxon>
        <taxon>Streptophyta</taxon>
        <taxon>Embryophyta</taxon>
        <taxon>Tracheophyta</taxon>
        <taxon>Spermatophyta</taxon>
        <taxon>Magnoliopsida</taxon>
        <taxon>eudicotyledons</taxon>
        <taxon>Gunneridae</taxon>
        <taxon>Pentapetalae</taxon>
        <taxon>rosids</taxon>
        <taxon>malvids</taxon>
        <taxon>Malvales</taxon>
        <taxon>Malvaceae</taxon>
        <taxon>Byttnerioideae</taxon>
        <taxon>Herrania</taxon>
    </lineage>
</organism>
<keyword evidence="5 8" id="KW-0472">Membrane</keyword>
<evidence type="ECO:0000256" key="5">
    <source>
        <dbReference type="ARBA" id="ARBA00023136"/>
    </source>
</evidence>
<evidence type="ECO:0000256" key="1">
    <source>
        <dbReference type="ARBA" id="ARBA00004141"/>
    </source>
</evidence>
<dbReference type="GeneID" id="110421891"/>
<dbReference type="Proteomes" id="UP000504621">
    <property type="component" value="Unplaced"/>
</dbReference>
<keyword evidence="4 8" id="KW-1133">Transmembrane helix</keyword>
<feature type="transmembrane region" description="Helical" evidence="8">
    <location>
        <begin position="69"/>
        <end position="88"/>
    </location>
</feature>
<feature type="transmembrane region" description="Helical" evidence="8">
    <location>
        <begin position="254"/>
        <end position="275"/>
    </location>
</feature>
<dbReference type="OrthoDB" id="3222at2759"/>
<evidence type="ECO:0000256" key="4">
    <source>
        <dbReference type="ARBA" id="ARBA00022989"/>
    </source>
</evidence>
<dbReference type="Gene3D" id="1.20.1080.10">
    <property type="entry name" value="Glycerol uptake facilitator protein"/>
    <property type="match status" value="1"/>
</dbReference>
<proteinExistence type="inferred from homology"/>
<evidence type="ECO:0000256" key="2">
    <source>
        <dbReference type="ARBA" id="ARBA00022448"/>
    </source>
</evidence>
<feature type="transmembrane region" description="Helical" evidence="8">
    <location>
        <begin position="146"/>
        <end position="168"/>
    </location>
</feature>
<keyword evidence="9" id="KW-1185">Reference proteome</keyword>